<feature type="domain" description="PAC" evidence="3">
    <location>
        <begin position="348"/>
        <end position="399"/>
    </location>
</feature>
<sequence length="834" mass="96133">MVRTNRHLHYLWKEHGLVIVISFIILISAVIFRQPLYGIFGEQNYLAIHFLMESLILTIALMITTQSWTIFPHNLSKYRLWIGSIFCSVALLEMAHMLTYKGMPHFFGDSSAYKATWFFIVSRLTEVFGILSVVALKDKVVTYKSRMIAYSLAFIYSLFWIIVIFYPKQLLPHLVIDGIGTTSLKDNLQYVAMGAEFLIIILLLFRIRSKEIFNTMLIVASIYMICADYLFTTYKSVYDINNFVGHWFQLAGFYFLQRAVYHSAIEEPFHKQKEVEDLLIQNERFLQAITSNMGEGLVVMDPTEKVTYINREAERLLQWSARDILGKNFYELVLRKNKAANRGSDLFKDGEEMLLKKSGELFPASVVETPFFEKEQLAGSIMVFRDITQQKKDQELIQYMAFYDELTTLPKARFLHDKWSELVQRDPNQKRAILILDIDRFKKINEALGHSFGDVILWATAERLKSYLSPELILARLTGDEFALILPIFNQEDDVTVVVEQIHTALREPLQAQNQFVNVTMCIGAAVYPDHGRTTEELLQHANMALMEAHAQNQSFGFYHPSMDGKALDHLVLENDLYHALENNELYLVYQPQINLDNGEITGVEALLRWRHPKYGIVSPAKFIPIAEETGLIVPIGEWVLRTACRQVKQWHDQNLPPIAVGVNLSVRQFYQQNLVDKVRQILAETQLPPQYLELEITESMMMNIDHTLKMLQALKELGVHIAIDDFGTGYSSLSYLKYLKVDRIKIDQSFVRDLLLHENETTIVSMIISMAHHLHFNVIAEGVETEKQKEILHQEKCQQVQGYLFSPPLPFDQLVDQFGLKAQESSVTGEGIE</sequence>
<dbReference type="PROSITE" id="PS50887">
    <property type="entry name" value="GGDEF"/>
    <property type="match status" value="1"/>
</dbReference>
<dbReference type="SMART" id="SM00267">
    <property type="entry name" value="GGDEF"/>
    <property type="match status" value="1"/>
</dbReference>
<dbReference type="InterPro" id="IPR052155">
    <property type="entry name" value="Biofilm_reg_signaling"/>
</dbReference>
<dbReference type="SUPFAM" id="SSF141868">
    <property type="entry name" value="EAL domain-like"/>
    <property type="match status" value="1"/>
</dbReference>
<keyword evidence="1" id="KW-0812">Transmembrane</keyword>
<reference evidence="6 7" key="1">
    <citation type="submission" date="2021-01" db="EMBL/GenBank/DDBJ databases">
        <title>Genome public.</title>
        <authorList>
            <person name="Liu C."/>
            <person name="Sun Q."/>
        </authorList>
    </citation>
    <scope>NUCLEOTIDE SEQUENCE [LARGE SCALE GENOMIC DNA]</scope>
    <source>
        <strain evidence="6 7">YIM B02564</strain>
    </source>
</reference>
<dbReference type="CDD" id="cd01949">
    <property type="entry name" value="GGDEF"/>
    <property type="match status" value="1"/>
</dbReference>
<dbReference type="InterPro" id="IPR043128">
    <property type="entry name" value="Rev_trsase/Diguanyl_cyclase"/>
</dbReference>
<keyword evidence="1" id="KW-1133">Transmembrane helix</keyword>
<dbReference type="CDD" id="cd00130">
    <property type="entry name" value="PAS"/>
    <property type="match status" value="1"/>
</dbReference>
<evidence type="ECO:0000259" key="4">
    <source>
        <dbReference type="PROSITE" id="PS50883"/>
    </source>
</evidence>
<protein>
    <submittedName>
        <fullName evidence="6">EAL domain-containing protein</fullName>
    </submittedName>
</protein>
<feature type="transmembrane region" description="Helical" evidence="1">
    <location>
        <begin position="12"/>
        <end position="32"/>
    </location>
</feature>
<evidence type="ECO:0000256" key="1">
    <source>
        <dbReference type="SAM" id="Phobius"/>
    </source>
</evidence>
<dbReference type="PROSITE" id="PS50113">
    <property type="entry name" value="PAC"/>
    <property type="match status" value="1"/>
</dbReference>
<organism evidence="6 7">
    <name type="scientific">Neobacillus paridis</name>
    <dbReference type="NCBI Taxonomy" id="2803862"/>
    <lineage>
        <taxon>Bacteria</taxon>
        <taxon>Bacillati</taxon>
        <taxon>Bacillota</taxon>
        <taxon>Bacilli</taxon>
        <taxon>Bacillales</taxon>
        <taxon>Bacillaceae</taxon>
        <taxon>Neobacillus</taxon>
    </lineage>
</organism>
<dbReference type="PROSITE" id="PS50112">
    <property type="entry name" value="PAS"/>
    <property type="match status" value="1"/>
</dbReference>
<dbReference type="PANTHER" id="PTHR44757">
    <property type="entry name" value="DIGUANYLATE CYCLASE DGCP"/>
    <property type="match status" value="1"/>
</dbReference>
<feature type="transmembrane region" description="Helical" evidence="1">
    <location>
        <begin position="117"/>
        <end position="136"/>
    </location>
</feature>
<dbReference type="InterPro" id="IPR035919">
    <property type="entry name" value="EAL_sf"/>
</dbReference>
<dbReference type="Pfam" id="PF00990">
    <property type="entry name" value="GGDEF"/>
    <property type="match status" value="1"/>
</dbReference>
<evidence type="ECO:0000259" key="2">
    <source>
        <dbReference type="PROSITE" id="PS50112"/>
    </source>
</evidence>
<gene>
    <name evidence="6" type="ORF">JK635_21005</name>
</gene>
<dbReference type="EMBL" id="JAESWB010000362">
    <property type="protein sequence ID" value="MBL4954640.1"/>
    <property type="molecule type" value="Genomic_DNA"/>
</dbReference>
<dbReference type="Gene3D" id="3.20.20.450">
    <property type="entry name" value="EAL domain"/>
    <property type="match status" value="1"/>
</dbReference>
<evidence type="ECO:0000259" key="3">
    <source>
        <dbReference type="PROSITE" id="PS50113"/>
    </source>
</evidence>
<dbReference type="SMART" id="SM00091">
    <property type="entry name" value="PAS"/>
    <property type="match status" value="1"/>
</dbReference>
<dbReference type="InterPro" id="IPR001633">
    <property type="entry name" value="EAL_dom"/>
</dbReference>
<dbReference type="Pfam" id="PF17159">
    <property type="entry name" value="MASE3"/>
    <property type="match status" value="1"/>
</dbReference>
<evidence type="ECO:0000259" key="5">
    <source>
        <dbReference type="PROSITE" id="PS50887"/>
    </source>
</evidence>
<feature type="transmembrane region" description="Helical" evidence="1">
    <location>
        <begin position="148"/>
        <end position="167"/>
    </location>
</feature>
<feature type="transmembrane region" description="Helical" evidence="1">
    <location>
        <begin position="187"/>
        <end position="205"/>
    </location>
</feature>
<dbReference type="CDD" id="cd01948">
    <property type="entry name" value="EAL"/>
    <property type="match status" value="1"/>
</dbReference>
<dbReference type="InterPro" id="IPR000014">
    <property type="entry name" value="PAS"/>
</dbReference>
<feature type="domain" description="EAL" evidence="4">
    <location>
        <begin position="570"/>
        <end position="823"/>
    </location>
</feature>
<accession>A0ABS1TTL1</accession>
<dbReference type="Proteomes" id="UP000623967">
    <property type="component" value="Unassembled WGS sequence"/>
</dbReference>
<dbReference type="Gene3D" id="3.30.70.270">
    <property type="match status" value="1"/>
</dbReference>
<dbReference type="Pfam" id="PF00563">
    <property type="entry name" value="EAL"/>
    <property type="match status" value="1"/>
</dbReference>
<comment type="caution">
    <text evidence="6">The sequence shown here is derived from an EMBL/GenBank/DDBJ whole genome shotgun (WGS) entry which is preliminary data.</text>
</comment>
<dbReference type="InterPro" id="IPR000160">
    <property type="entry name" value="GGDEF_dom"/>
</dbReference>
<evidence type="ECO:0000313" key="6">
    <source>
        <dbReference type="EMBL" id="MBL4954640.1"/>
    </source>
</evidence>
<dbReference type="InterPro" id="IPR035965">
    <property type="entry name" value="PAS-like_dom_sf"/>
</dbReference>
<dbReference type="Gene3D" id="3.30.450.20">
    <property type="entry name" value="PAS domain"/>
    <property type="match status" value="1"/>
</dbReference>
<dbReference type="InterPro" id="IPR029787">
    <property type="entry name" value="Nucleotide_cyclase"/>
</dbReference>
<feature type="transmembrane region" description="Helical" evidence="1">
    <location>
        <begin position="78"/>
        <end position="97"/>
    </location>
</feature>
<dbReference type="NCBIfam" id="TIGR00229">
    <property type="entry name" value="sensory_box"/>
    <property type="match status" value="1"/>
</dbReference>
<dbReference type="RefSeq" id="WP_202655882.1">
    <property type="nucleotide sequence ID" value="NZ_JAESWB010000362.1"/>
</dbReference>
<evidence type="ECO:0000313" key="7">
    <source>
        <dbReference type="Proteomes" id="UP000623967"/>
    </source>
</evidence>
<dbReference type="SUPFAM" id="SSF55073">
    <property type="entry name" value="Nucleotide cyclase"/>
    <property type="match status" value="1"/>
</dbReference>
<dbReference type="SUPFAM" id="SSF55785">
    <property type="entry name" value="PYP-like sensor domain (PAS domain)"/>
    <property type="match status" value="1"/>
</dbReference>
<dbReference type="InterPro" id="IPR013767">
    <property type="entry name" value="PAS_fold"/>
</dbReference>
<proteinExistence type="predicted"/>
<keyword evidence="7" id="KW-1185">Reference proteome</keyword>
<dbReference type="SMART" id="SM00052">
    <property type="entry name" value="EAL"/>
    <property type="match status" value="1"/>
</dbReference>
<dbReference type="InterPro" id="IPR033425">
    <property type="entry name" value="MASE3"/>
</dbReference>
<keyword evidence="1" id="KW-0472">Membrane</keyword>
<feature type="transmembrane region" description="Helical" evidence="1">
    <location>
        <begin position="44"/>
        <end position="66"/>
    </location>
</feature>
<dbReference type="PROSITE" id="PS50883">
    <property type="entry name" value="EAL"/>
    <property type="match status" value="1"/>
</dbReference>
<name>A0ABS1TTL1_9BACI</name>
<dbReference type="InterPro" id="IPR000700">
    <property type="entry name" value="PAS-assoc_C"/>
</dbReference>
<feature type="domain" description="GGDEF" evidence="5">
    <location>
        <begin position="429"/>
        <end position="561"/>
    </location>
</feature>
<feature type="domain" description="PAS" evidence="2">
    <location>
        <begin position="282"/>
        <end position="333"/>
    </location>
</feature>
<dbReference type="PANTHER" id="PTHR44757:SF2">
    <property type="entry name" value="BIOFILM ARCHITECTURE MAINTENANCE PROTEIN MBAA"/>
    <property type="match status" value="1"/>
</dbReference>
<dbReference type="Pfam" id="PF00989">
    <property type="entry name" value="PAS"/>
    <property type="match status" value="1"/>
</dbReference>
<dbReference type="NCBIfam" id="TIGR00254">
    <property type="entry name" value="GGDEF"/>
    <property type="match status" value="1"/>
</dbReference>
<feature type="transmembrane region" description="Helical" evidence="1">
    <location>
        <begin position="212"/>
        <end position="231"/>
    </location>
</feature>